<dbReference type="Pfam" id="PF00008">
    <property type="entry name" value="EGF"/>
    <property type="match status" value="1"/>
</dbReference>
<sequence length="994" mass="111583">MRTFHKNSIVMSVELLSRGGSGSDFDFGSIKLWVVDGYPVVQFIPAATEDHTKQNLTVDRMVSDGQLHDIQVTLNNSEVKLQVDGSTTHSRRYYAVLESRGTVILGYSLDQIDRQHGFVGCMQGIKIQGQRLDAIAVMESDDAVGLLLDGCQLVDHCSENNICEHGSVCLSDWDGIHCLCENNHYEGKACHFAKYAKNCEEYYRMGYRTSGIYLIDVDGVGPLNHAYVQCEMGGHLESGRSRRRAVQGGVTRLEHNFELNTTVRAPWLPDVQYLLNYRGMSRAHLAQLTRISSHCEQYLEYGCQNAPLQLSNRTWFKSTTGEIVDYIGSHISGSCSCPPDTACDGEHCYCDLNRDGYLYDKGYNRERKQLPIMEMTFIQTQRAGIAHMTLGPLRCWGSSAQSADRSVTFTQAGIFLQLRPWLTGDLRLNFKTHGINYLLLYQGAEKSGGQEKDVFYVIINSAYSIRVHFSRGTHLVSRDVQTPTRLSEGNWHSLVLEWDLYNLRISLDSTRIMMDLPDGFWSRESDEEEGQEESTSLYLGSLPYTLHTRDLGLDGIQGFTGCMYGLVYNGSPVDLPSLVGSSVSEITKGCMSYCWPNPCQNGGVCQENWVSYTCRCSNPWAHMGNNCEIDITKDAVTFSGLPGASLQFDLTYKQPKALSATVVIGFRTFQTEALLLYMHDHLSNFVQLELADAHTIIVTFNDERRIIREAVRTDDVLNDGEWKQVVAENYYNFTRLMVEGHSKVIEVRRGRLKTYTLNPFINSDQQTVFISRPAAPSIHAYVGGVKGGASTTSALVGCIRGVRVGNFVFTLQDAATSQVNETLVAPVCDKGCREMACHNNGICHEKWRDGQFQCDCDKSGFSGRRCEIEPSVLVEGSTVVRHTFQLPLTERFSSSERLSFRFKAQPRKPEAANKHVVLIYIASSKNKDFVMIKFLESGKIRLETNQGSTTFRMDVEGQFEDGQPHDFSYIREGSKMNVKVSRLDQFGNAVSILM</sequence>
<dbReference type="AlphaFoldDB" id="A0AAV4GII7"/>
<evidence type="ECO:0000256" key="1">
    <source>
        <dbReference type="ARBA" id="ARBA00023157"/>
    </source>
</evidence>
<dbReference type="InterPro" id="IPR013320">
    <property type="entry name" value="ConA-like_dom_sf"/>
</dbReference>
<protein>
    <submittedName>
        <fullName evidence="5">Contactin-associated protein-like 5</fullName>
    </submittedName>
</protein>
<feature type="domain" description="EGF-like" evidence="4">
    <location>
        <begin position="591"/>
        <end position="628"/>
    </location>
</feature>
<feature type="domain" description="Laminin G" evidence="3">
    <location>
        <begin position="635"/>
        <end position="828"/>
    </location>
</feature>
<dbReference type="Pfam" id="PF02210">
    <property type="entry name" value="Laminin_G_2"/>
    <property type="match status" value="4"/>
</dbReference>
<dbReference type="InterPro" id="IPR000742">
    <property type="entry name" value="EGF"/>
</dbReference>
<dbReference type="Gene3D" id="2.10.25.10">
    <property type="entry name" value="Laminin"/>
    <property type="match status" value="2"/>
</dbReference>
<evidence type="ECO:0000313" key="6">
    <source>
        <dbReference type="Proteomes" id="UP000762676"/>
    </source>
</evidence>
<dbReference type="Proteomes" id="UP000762676">
    <property type="component" value="Unassembled WGS sequence"/>
</dbReference>
<dbReference type="CDD" id="cd00054">
    <property type="entry name" value="EGF_CA"/>
    <property type="match status" value="3"/>
</dbReference>
<evidence type="ECO:0000256" key="2">
    <source>
        <dbReference type="PROSITE-ProRule" id="PRU00076"/>
    </source>
</evidence>
<dbReference type="EMBL" id="BMAT01008392">
    <property type="protein sequence ID" value="GFR84230.1"/>
    <property type="molecule type" value="Genomic_DNA"/>
</dbReference>
<dbReference type="CDD" id="cd00110">
    <property type="entry name" value="LamG"/>
    <property type="match status" value="4"/>
</dbReference>
<dbReference type="SUPFAM" id="SSF56496">
    <property type="entry name" value="Fibrinogen C-terminal domain-like"/>
    <property type="match status" value="1"/>
</dbReference>
<feature type="domain" description="Laminin G" evidence="3">
    <location>
        <begin position="405"/>
        <end position="590"/>
    </location>
</feature>
<comment type="caution">
    <text evidence="5">The sequence shown here is derived from an EMBL/GenBank/DDBJ whole genome shotgun (WGS) entry which is preliminary data.</text>
</comment>
<dbReference type="PANTHER" id="PTHR15036:SF94">
    <property type="entry name" value="INTESTINAL NEUREXIN-LIKE"/>
    <property type="match status" value="1"/>
</dbReference>
<keyword evidence="2" id="KW-0245">EGF-like domain</keyword>
<dbReference type="PROSITE" id="PS50026">
    <property type="entry name" value="EGF_3"/>
    <property type="match status" value="3"/>
</dbReference>
<dbReference type="SUPFAM" id="SSF49899">
    <property type="entry name" value="Concanavalin A-like lectins/glucanases"/>
    <property type="match status" value="4"/>
</dbReference>
<evidence type="ECO:0000313" key="5">
    <source>
        <dbReference type="EMBL" id="GFR84230.1"/>
    </source>
</evidence>
<reference evidence="5 6" key="1">
    <citation type="journal article" date="2021" name="Elife">
        <title>Chloroplast acquisition without the gene transfer in kleptoplastic sea slugs, Plakobranchus ocellatus.</title>
        <authorList>
            <person name="Maeda T."/>
            <person name="Takahashi S."/>
            <person name="Yoshida T."/>
            <person name="Shimamura S."/>
            <person name="Takaki Y."/>
            <person name="Nagai Y."/>
            <person name="Toyoda A."/>
            <person name="Suzuki Y."/>
            <person name="Arimoto A."/>
            <person name="Ishii H."/>
            <person name="Satoh N."/>
            <person name="Nishiyama T."/>
            <person name="Hasebe M."/>
            <person name="Maruyama T."/>
            <person name="Minagawa J."/>
            <person name="Obokata J."/>
            <person name="Shigenobu S."/>
        </authorList>
    </citation>
    <scope>NUCLEOTIDE SEQUENCE [LARGE SCALE GENOMIC DNA]</scope>
</reference>
<dbReference type="SMART" id="SM00181">
    <property type="entry name" value="EGF"/>
    <property type="match status" value="3"/>
</dbReference>
<proteinExistence type="predicted"/>
<gene>
    <name evidence="5" type="ORF">ElyMa_004145400</name>
</gene>
<accession>A0AAV4GII7</accession>
<evidence type="ECO:0000259" key="4">
    <source>
        <dbReference type="PROSITE" id="PS50026"/>
    </source>
</evidence>
<dbReference type="SMART" id="SM00282">
    <property type="entry name" value="LamG"/>
    <property type="match status" value="3"/>
</dbReference>
<organism evidence="5 6">
    <name type="scientific">Elysia marginata</name>
    <dbReference type="NCBI Taxonomy" id="1093978"/>
    <lineage>
        <taxon>Eukaryota</taxon>
        <taxon>Metazoa</taxon>
        <taxon>Spiralia</taxon>
        <taxon>Lophotrochozoa</taxon>
        <taxon>Mollusca</taxon>
        <taxon>Gastropoda</taxon>
        <taxon>Heterobranchia</taxon>
        <taxon>Euthyneura</taxon>
        <taxon>Panpulmonata</taxon>
        <taxon>Sacoglossa</taxon>
        <taxon>Placobranchoidea</taxon>
        <taxon>Plakobranchidae</taxon>
        <taxon>Elysia</taxon>
    </lineage>
</organism>
<feature type="domain" description="EGF-like" evidence="4">
    <location>
        <begin position="829"/>
        <end position="867"/>
    </location>
</feature>
<keyword evidence="6" id="KW-1185">Reference proteome</keyword>
<dbReference type="PANTHER" id="PTHR15036">
    <property type="entry name" value="PIKACHURIN-LIKE PROTEIN"/>
    <property type="match status" value="1"/>
</dbReference>
<dbReference type="InterPro" id="IPR036056">
    <property type="entry name" value="Fibrinogen-like_C"/>
</dbReference>
<feature type="domain" description="EGF-like" evidence="4">
    <location>
        <begin position="153"/>
        <end position="191"/>
    </location>
</feature>
<feature type="disulfide bond" evidence="2">
    <location>
        <begin position="837"/>
        <end position="854"/>
    </location>
</feature>
<evidence type="ECO:0000259" key="3">
    <source>
        <dbReference type="PROSITE" id="PS50025"/>
    </source>
</evidence>
<dbReference type="PROSITE" id="PS01186">
    <property type="entry name" value="EGF_2"/>
    <property type="match status" value="1"/>
</dbReference>
<dbReference type="PROSITE" id="PS50025">
    <property type="entry name" value="LAM_G_DOMAIN"/>
    <property type="match status" value="3"/>
</dbReference>
<comment type="caution">
    <text evidence="2">Lacks conserved residue(s) required for the propagation of feature annotation.</text>
</comment>
<feature type="domain" description="Laminin G" evidence="3">
    <location>
        <begin position="1"/>
        <end position="151"/>
    </location>
</feature>
<keyword evidence="1 2" id="KW-1015">Disulfide bond</keyword>
<dbReference type="Gene3D" id="2.60.120.1000">
    <property type="match status" value="1"/>
</dbReference>
<dbReference type="InterPro" id="IPR001791">
    <property type="entry name" value="Laminin_G"/>
</dbReference>
<name>A0AAV4GII7_9GAST</name>
<dbReference type="InterPro" id="IPR050372">
    <property type="entry name" value="Neurexin-related_CASP"/>
</dbReference>
<dbReference type="Gene3D" id="2.60.120.200">
    <property type="match status" value="4"/>
</dbReference>
<dbReference type="GO" id="GO:0016020">
    <property type="term" value="C:membrane"/>
    <property type="evidence" value="ECO:0007669"/>
    <property type="project" value="UniProtKB-SubCell"/>
</dbReference>